<gene>
    <name evidence="3" type="ORF">J4H85_03135</name>
</gene>
<reference evidence="3" key="1">
    <citation type="submission" date="2021-03" db="EMBL/GenBank/DDBJ databases">
        <title>Leucobacter chromiisoli sp. nov., isolated from chromium-containing soil of chemical plant.</title>
        <authorList>
            <person name="Xu Z."/>
        </authorList>
    </citation>
    <scope>NUCLEOTIDE SEQUENCE</scope>
    <source>
        <strain evidence="3">K 70/01</strain>
    </source>
</reference>
<dbReference type="InterPro" id="IPR001466">
    <property type="entry name" value="Beta-lactam-related"/>
</dbReference>
<dbReference type="Pfam" id="PF00144">
    <property type="entry name" value="Beta-lactamase"/>
    <property type="match status" value="1"/>
</dbReference>
<dbReference type="Proteomes" id="UP000668403">
    <property type="component" value="Unassembled WGS sequence"/>
</dbReference>
<comment type="caution">
    <text evidence="3">The sequence shown here is derived from an EMBL/GenBank/DDBJ whole genome shotgun (WGS) entry which is preliminary data.</text>
</comment>
<sequence length="422" mass="44281">MIPRLGRRARLGAIGAIAITGLALTGCTGGDGGGGSTDVATVSDGFSGSVDDAIATAMELSRSDSAIVGVWTPESGEYVRAYGDEELDSSARFRAAQTSQPMMCALLLSHVADGNVALEEQVADDLTRQVGIGETTYEQLCKQTSGLADFKGAFRNINVDNPTRPWTDRELLAQSLVNSPLSWPGLDIHRSDANALLLGRALNVGQHESVANMMRDRVFEPASMGASYVPANNELEVRGDALIGKSYPLSGSDPVCDVDPVDMTQVSPTIFGTASSTVTTVTDMKNFYDQYFGGAFGTEETTPLLTDAVPTENPERDENGEPVGDEPEASPTQERWSFGVENVGPLYGMAGAVPGTISAAYQDPETGYTVVVALNNSSAGGGFARNLAFQLASISAENGVAMEVPWTVDGQAEALSEAAVCQ</sequence>
<evidence type="ECO:0000256" key="1">
    <source>
        <dbReference type="SAM" id="MobiDB-lite"/>
    </source>
</evidence>
<dbReference type="EMBL" id="JAGFBF010000001">
    <property type="protein sequence ID" value="MBO2988996.1"/>
    <property type="molecule type" value="Genomic_DNA"/>
</dbReference>
<feature type="region of interest" description="Disordered" evidence="1">
    <location>
        <begin position="307"/>
        <end position="334"/>
    </location>
</feature>
<dbReference type="RefSeq" id="WP_208236784.1">
    <property type="nucleotide sequence ID" value="NZ_BAAAQU010000001.1"/>
</dbReference>
<feature type="domain" description="Beta-lactamase-related" evidence="2">
    <location>
        <begin position="52"/>
        <end position="379"/>
    </location>
</feature>
<dbReference type="PROSITE" id="PS51257">
    <property type="entry name" value="PROKAR_LIPOPROTEIN"/>
    <property type="match status" value="1"/>
</dbReference>
<name>A0A939QC06_9MICO</name>
<dbReference type="SUPFAM" id="SSF56601">
    <property type="entry name" value="beta-lactamase/transpeptidase-like"/>
    <property type="match status" value="1"/>
</dbReference>
<accession>A0A939QC06</accession>
<dbReference type="PANTHER" id="PTHR46825">
    <property type="entry name" value="D-ALANYL-D-ALANINE-CARBOXYPEPTIDASE/ENDOPEPTIDASE AMPH"/>
    <property type="match status" value="1"/>
</dbReference>
<dbReference type="Gene3D" id="3.40.710.10">
    <property type="entry name" value="DD-peptidase/beta-lactamase superfamily"/>
    <property type="match status" value="1"/>
</dbReference>
<evidence type="ECO:0000313" key="3">
    <source>
        <dbReference type="EMBL" id="MBO2988996.1"/>
    </source>
</evidence>
<proteinExistence type="predicted"/>
<organism evidence="3 4">
    <name type="scientific">Leucobacter tardus</name>
    <dbReference type="NCBI Taxonomy" id="501483"/>
    <lineage>
        <taxon>Bacteria</taxon>
        <taxon>Bacillati</taxon>
        <taxon>Actinomycetota</taxon>
        <taxon>Actinomycetes</taxon>
        <taxon>Micrococcales</taxon>
        <taxon>Microbacteriaceae</taxon>
        <taxon>Leucobacter</taxon>
    </lineage>
</organism>
<dbReference type="InterPro" id="IPR012338">
    <property type="entry name" value="Beta-lactam/transpept-like"/>
</dbReference>
<evidence type="ECO:0000259" key="2">
    <source>
        <dbReference type="Pfam" id="PF00144"/>
    </source>
</evidence>
<dbReference type="GO" id="GO:0016787">
    <property type="term" value="F:hydrolase activity"/>
    <property type="evidence" value="ECO:0007669"/>
    <property type="project" value="UniProtKB-KW"/>
</dbReference>
<dbReference type="AlphaFoldDB" id="A0A939QC06"/>
<protein>
    <submittedName>
        <fullName evidence="3">Serine hydrolase</fullName>
    </submittedName>
</protein>
<dbReference type="InterPro" id="IPR050491">
    <property type="entry name" value="AmpC-like"/>
</dbReference>
<keyword evidence="3" id="KW-0378">Hydrolase</keyword>
<keyword evidence="4" id="KW-1185">Reference proteome</keyword>
<evidence type="ECO:0000313" key="4">
    <source>
        <dbReference type="Proteomes" id="UP000668403"/>
    </source>
</evidence>
<dbReference type="PANTHER" id="PTHR46825:SF7">
    <property type="entry name" value="D-ALANYL-D-ALANINE CARBOXYPEPTIDASE"/>
    <property type="match status" value="1"/>
</dbReference>